<evidence type="ECO:0000256" key="5">
    <source>
        <dbReference type="ARBA" id="ARBA00022962"/>
    </source>
</evidence>
<organism evidence="10 11">
    <name type="scientific">Candidatus Terasakiella magnetica</name>
    <dbReference type="NCBI Taxonomy" id="1867952"/>
    <lineage>
        <taxon>Bacteria</taxon>
        <taxon>Pseudomonadati</taxon>
        <taxon>Pseudomonadota</taxon>
        <taxon>Alphaproteobacteria</taxon>
        <taxon>Rhodospirillales</taxon>
        <taxon>Terasakiellaceae</taxon>
        <taxon>Terasakiella</taxon>
    </lineage>
</organism>
<evidence type="ECO:0000259" key="8">
    <source>
        <dbReference type="Pfam" id="PF01656"/>
    </source>
</evidence>
<dbReference type="GO" id="GO:0015420">
    <property type="term" value="F:ABC-type vitamin B12 transporter activity"/>
    <property type="evidence" value="ECO:0007669"/>
    <property type="project" value="UniProtKB-UniRule"/>
</dbReference>
<evidence type="ECO:0000256" key="4">
    <source>
        <dbReference type="ARBA" id="ARBA00022573"/>
    </source>
</evidence>
<dbReference type="SUPFAM" id="SSF52540">
    <property type="entry name" value="P-loop containing nucleoside triphosphate hydrolases"/>
    <property type="match status" value="1"/>
</dbReference>
<comment type="function">
    <text evidence="6 7">Catalyzes amidations at positions B, D, E, and G on adenosylcobyrinic A,C-diamide. NH(2) groups are provided by glutamine, and one molecule of ATP is hydrogenolyzed for each amidation.</text>
</comment>
<dbReference type="InterPro" id="IPR002586">
    <property type="entry name" value="CobQ/CobB/MinD/ParA_Nub-bd_dom"/>
</dbReference>
<dbReference type="NCBIfam" id="TIGR00313">
    <property type="entry name" value="cobQ"/>
    <property type="match status" value="1"/>
</dbReference>
<gene>
    <name evidence="7 10" type="primary">cobQ</name>
    <name evidence="10" type="ORF">MTBPR1_20243</name>
</gene>
<dbReference type="PROSITE" id="PS51274">
    <property type="entry name" value="GATASE_COBBQ"/>
    <property type="match status" value="1"/>
</dbReference>
<evidence type="ECO:0000256" key="7">
    <source>
        <dbReference type="HAMAP-Rule" id="MF_00028"/>
    </source>
</evidence>
<dbReference type="PANTHER" id="PTHR21343">
    <property type="entry name" value="DETHIOBIOTIN SYNTHETASE"/>
    <property type="match status" value="1"/>
</dbReference>
<evidence type="ECO:0000256" key="2">
    <source>
        <dbReference type="ARBA" id="ARBA00006205"/>
    </source>
</evidence>
<dbReference type="Pfam" id="PF07685">
    <property type="entry name" value="GATase_3"/>
    <property type="match status" value="1"/>
</dbReference>
<dbReference type="InterPro" id="IPR047045">
    <property type="entry name" value="CobQ_N"/>
</dbReference>
<evidence type="ECO:0000256" key="3">
    <source>
        <dbReference type="ARBA" id="ARBA00019833"/>
    </source>
</evidence>
<dbReference type="Pfam" id="PF01656">
    <property type="entry name" value="CbiA"/>
    <property type="match status" value="1"/>
</dbReference>
<comment type="similarity">
    <text evidence="2 7">Belongs to the CobB/CobQ family. CobQ subfamily.</text>
</comment>
<keyword evidence="11" id="KW-1185">Reference proteome</keyword>
<reference evidence="10 11" key="1">
    <citation type="submission" date="2016-07" db="EMBL/GenBank/DDBJ databases">
        <authorList>
            <person name="Lefevre C.T."/>
        </authorList>
    </citation>
    <scope>NUCLEOTIDE SEQUENCE [LARGE SCALE GENOMIC DNA]</scope>
    <source>
        <strain evidence="10">PR1</strain>
    </source>
</reference>
<dbReference type="EMBL" id="FLYE01000012">
    <property type="protein sequence ID" value="SCA56395.1"/>
    <property type="molecule type" value="Genomic_DNA"/>
</dbReference>
<dbReference type="AlphaFoldDB" id="A0A1C3RGK3"/>
<evidence type="ECO:0000259" key="9">
    <source>
        <dbReference type="Pfam" id="PF07685"/>
    </source>
</evidence>
<dbReference type="Gene3D" id="3.40.50.300">
    <property type="entry name" value="P-loop containing nucleotide triphosphate hydrolases"/>
    <property type="match status" value="1"/>
</dbReference>
<keyword evidence="4 7" id="KW-0169">Cobalamin biosynthesis</keyword>
<dbReference type="UniPathway" id="UPA00148"/>
<dbReference type="SUPFAM" id="SSF52317">
    <property type="entry name" value="Class I glutamine amidotransferase-like"/>
    <property type="match status" value="1"/>
</dbReference>
<evidence type="ECO:0000313" key="11">
    <source>
        <dbReference type="Proteomes" id="UP000231658"/>
    </source>
</evidence>
<dbReference type="CDD" id="cd01750">
    <property type="entry name" value="GATase1_CobQ"/>
    <property type="match status" value="1"/>
</dbReference>
<dbReference type="GO" id="GO:0003824">
    <property type="term" value="F:catalytic activity"/>
    <property type="evidence" value="ECO:0007669"/>
    <property type="project" value="InterPro"/>
</dbReference>
<protein>
    <recommendedName>
        <fullName evidence="3 7">Cobyric acid synthase</fullName>
    </recommendedName>
</protein>
<dbReference type="InterPro" id="IPR027417">
    <property type="entry name" value="P-loop_NTPase"/>
</dbReference>
<dbReference type="HAMAP" id="MF_00028">
    <property type="entry name" value="CobQ"/>
    <property type="match status" value="1"/>
</dbReference>
<feature type="active site" evidence="7">
    <location>
        <position position="434"/>
    </location>
</feature>
<dbReference type="InterPro" id="IPR029062">
    <property type="entry name" value="Class_I_gatase-like"/>
</dbReference>
<evidence type="ECO:0000313" key="10">
    <source>
        <dbReference type="EMBL" id="SCA56395.1"/>
    </source>
</evidence>
<evidence type="ECO:0000256" key="1">
    <source>
        <dbReference type="ARBA" id="ARBA00004953"/>
    </source>
</evidence>
<comment type="pathway">
    <text evidence="1 7">Cofactor biosynthesis; adenosylcobalamin biosynthesis.</text>
</comment>
<dbReference type="PANTHER" id="PTHR21343:SF1">
    <property type="entry name" value="COBYRIC ACID SYNTHASE"/>
    <property type="match status" value="1"/>
</dbReference>
<name>A0A1C3RGK3_9PROT</name>
<dbReference type="InterPro" id="IPR004459">
    <property type="entry name" value="CobQ_synth"/>
</dbReference>
<dbReference type="NCBIfam" id="NF001989">
    <property type="entry name" value="PRK00784.1"/>
    <property type="match status" value="1"/>
</dbReference>
<evidence type="ECO:0000256" key="6">
    <source>
        <dbReference type="ARBA" id="ARBA00025166"/>
    </source>
</evidence>
<dbReference type="CDD" id="cd05389">
    <property type="entry name" value="CobQ_N"/>
    <property type="match status" value="1"/>
</dbReference>
<dbReference type="RefSeq" id="WP_069188493.1">
    <property type="nucleotide sequence ID" value="NZ_FLYE01000012.1"/>
</dbReference>
<dbReference type="InterPro" id="IPR011698">
    <property type="entry name" value="GATase_3"/>
</dbReference>
<feature type="domain" description="CobB/CobQ-like glutamine amidotransferase" evidence="9">
    <location>
        <begin position="257"/>
        <end position="442"/>
    </location>
</feature>
<keyword evidence="5 7" id="KW-0315">Glutamine amidotransferase</keyword>
<proteinExistence type="inferred from homology"/>
<feature type="active site" description="Nucleophile" evidence="7">
    <location>
        <position position="337"/>
    </location>
</feature>
<dbReference type="STRING" id="1867952.MTBPR1_20243"/>
<dbReference type="Gene3D" id="3.40.50.880">
    <property type="match status" value="1"/>
</dbReference>
<sequence length="489" mass="52890">MPKSPKALMFQGTGSDVGKSLLVAGLCRAFVRRGLKVAPFKPQNMSNNAAVTREGGEIGRAQALQARACGLDLSIHMNPVLLKPQSDVGSQVVVQGEVVGNATARDYTKLKLSLMPKVLESFHKLAETADLVLVEGAGSAAEVNLRKSDIANMGFAEAADIPVILIGDIDRGGVIASIVGTHCLISESEKLRTKGYLINKFRGDPSLFTSALDIIKDQCDQDCFGIVPYFKEASLLPDEDAMSLDNRKKQAGEKSIKIIVPRFSRIANFDDLDPLRAENDVDVVIVEAGSALPADGDVILLPGSKATLADLAYMYEQGWDIDIKAHVRRGGRVVGLCGGYQMLGQEVCDPDGIEGKIKSMDGLGLLPMKTVMKGPKTLRETSGTCLETSHKVSGYEMHMGVSKDLEPTEPWLELEGKKEGRLSKDGLIMGTYLHGIFNSDEFRHAFLKDIRAERSAGVAYDQQIEDVLDQLAEHLEEYCDLDGLLALAG</sequence>
<dbReference type="InterPro" id="IPR033949">
    <property type="entry name" value="CobQ_GATase1"/>
</dbReference>
<feature type="domain" description="CobQ/CobB/MinD/ParA nucleotide binding" evidence="8">
    <location>
        <begin position="8"/>
        <end position="239"/>
    </location>
</feature>
<accession>A0A1C3RGK3</accession>
<dbReference type="GO" id="GO:0009236">
    <property type="term" value="P:cobalamin biosynthetic process"/>
    <property type="evidence" value="ECO:0007669"/>
    <property type="project" value="UniProtKB-UniRule"/>
</dbReference>
<dbReference type="Proteomes" id="UP000231658">
    <property type="component" value="Unassembled WGS sequence"/>
</dbReference>